<keyword evidence="2" id="KW-1185">Reference proteome</keyword>
<name>A0ACB9YU17_9PEZI</name>
<dbReference type="EMBL" id="MU393515">
    <property type="protein sequence ID" value="KAI4862926.1"/>
    <property type="molecule type" value="Genomic_DNA"/>
</dbReference>
<accession>A0ACB9YU17</accession>
<sequence>MPVNSTRKGQASKPPSQPTKPAPAKTSRKRKMEPGAQKYYAVRAGVNPGVYLTWPESGEERYYAVAIGREPGVYTDWDTASLAIKGWKGPKYKRFDTREDAENYIRAHGDAAAQATLGKNGDEPPAKKSKKTTATEGLQVLDEPDVIHVYTDGSSLSNGRAGAVAGVGVWFGEGDKRNVSERLQGEPQTNQRAELTAVLRALEKVPLDQKIRIFSDSKYSISCVDEWSVNWQKNNWMTANGPVKNRDIIEAILAKIQERIEAGGTKPLWRWVKGHSDTAGNIAADELAVRGAKRRA</sequence>
<evidence type="ECO:0000313" key="2">
    <source>
        <dbReference type="Proteomes" id="UP001497700"/>
    </source>
</evidence>
<dbReference type="Proteomes" id="UP001497700">
    <property type="component" value="Unassembled WGS sequence"/>
</dbReference>
<evidence type="ECO:0000313" key="1">
    <source>
        <dbReference type="EMBL" id="KAI4862926.1"/>
    </source>
</evidence>
<proteinExistence type="predicted"/>
<reference evidence="1 2" key="1">
    <citation type="journal article" date="2022" name="New Phytol.">
        <title>Ecological generalism drives hyperdiversity of secondary metabolite gene clusters in xylarialean endophytes.</title>
        <authorList>
            <person name="Franco M.E.E."/>
            <person name="Wisecaver J.H."/>
            <person name="Arnold A.E."/>
            <person name="Ju Y.M."/>
            <person name="Slot J.C."/>
            <person name="Ahrendt S."/>
            <person name="Moore L.P."/>
            <person name="Eastman K.E."/>
            <person name="Scott K."/>
            <person name="Konkel Z."/>
            <person name="Mondo S.J."/>
            <person name="Kuo A."/>
            <person name="Hayes R.D."/>
            <person name="Haridas S."/>
            <person name="Andreopoulos B."/>
            <person name="Riley R."/>
            <person name="LaButti K."/>
            <person name="Pangilinan J."/>
            <person name="Lipzen A."/>
            <person name="Amirebrahimi M."/>
            <person name="Yan J."/>
            <person name="Adam C."/>
            <person name="Keymanesh K."/>
            <person name="Ng V."/>
            <person name="Louie K."/>
            <person name="Northen T."/>
            <person name="Drula E."/>
            <person name="Henrissat B."/>
            <person name="Hsieh H.M."/>
            <person name="Youens-Clark K."/>
            <person name="Lutzoni F."/>
            <person name="Miadlikowska J."/>
            <person name="Eastwood D.C."/>
            <person name="Hamelin R.C."/>
            <person name="Grigoriev I.V."/>
            <person name="U'Ren J.M."/>
        </authorList>
    </citation>
    <scope>NUCLEOTIDE SEQUENCE [LARGE SCALE GENOMIC DNA]</scope>
    <source>
        <strain evidence="1 2">CBS 119005</strain>
    </source>
</reference>
<protein>
    <submittedName>
        <fullName evidence="1">RnaseH-domain-containing protein</fullName>
    </submittedName>
</protein>
<organism evidence="1 2">
    <name type="scientific">Hypoxylon rubiginosum</name>
    <dbReference type="NCBI Taxonomy" id="110542"/>
    <lineage>
        <taxon>Eukaryota</taxon>
        <taxon>Fungi</taxon>
        <taxon>Dikarya</taxon>
        <taxon>Ascomycota</taxon>
        <taxon>Pezizomycotina</taxon>
        <taxon>Sordariomycetes</taxon>
        <taxon>Xylariomycetidae</taxon>
        <taxon>Xylariales</taxon>
        <taxon>Hypoxylaceae</taxon>
        <taxon>Hypoxylon</taxon>
    </lineage>
</organism>
<comment type="caution">
    <text evidence="1">The sequence shown here is derived from an EMBL/GenBank/DDBJ whole genome shotgun (WGS) entry which is preliminary data.</text>
</comment>
<gene>
    <name evidence="1" type="ORF">F4820DRAFT_393179</name>
</gene>